<dbReference type="AlphaFoldDB" id="A0A7I7RMC5"/>
<evidence type="ECO:0000256" key="1">
    <source>
        <dbReference type="SAM" id="MobiDB-lite"/>
    </source>
</evidence>
<dbReference type="EMBL" id="AP022591">
    <property type="protein sequence ID" value="BBY45697.1"/>
    <property type="molecule type" value="Genomic_DNA"/>
</dbReference>
<dbReference type="KEGG" id="mcee:MCEL_39920"/>
<gene>
    <name evidence="2" type="ORF">MCEL_39920</name>
</gene>
<sequence length="60" mass="6513">MAVAVPNSASAAAAKAIAPIPEYRNCMTASLHECAPERAQAERITGPPRAWIPRNFHEDR</sequence>
<name>A0A7I7RMC5_MYCCF</name>
<protein>
    <submittedName>
        <fullName evidence="2">Uncharacterized protein</fullName>
    </submittedName>
</protein>
<evidence type="ECO:0000313" key="2">
    <source>
        <dbReference type="EMBL" id="BBY45697.1"/>
    </source>
</evidence>
<evidence type="ECO:0000313" key="3">
    <source>
        <dbReference type="Proteomes" id="UP000466431"/>
    </source>
</evidence>
<proteinExistence type="predicted"/>
<accession>A0A7I7RMC5</accession>
<keyword evidence="3" id="KW-1185">Reference proteome</keyword>
<dbReference type="Proteomes" id="UP000466431">
    <property type="component" value="Chromosome"/>
</dbReference>
<reference evidence="2 3" key="1">
    <citation type="journal article" date="2019" name="Emerg. Microbes Infect.">
        <title>Comprehensive subspecies identification of 175 nontuberculous mycobacteria species based on 7547 genomic profiles.</title>
        <authorList>
            <person name="Matsumoto Y."/>
            <person name="Kinjo T."/>
            <person name="Motooka D."/>
            <person name="Nabeya D."/>
            <person name="Jung N."/>
            <person name="Uechi K."/>
            <person name="Horii T."/>
            <person name="Iida T."/>
            <person name="Fujita J."/>
            <person name="Nakamura S."/>
        </authorList>
    </citation>
    <scope>NUCLEOTIDE SEQUENCE [LARGE SCALE GENOMIC DNA]</scope>
    <source>
        <strain evidence="2 3">JCM 18439</strain>
    </source>
</reference>
<organism evidence="2 3">
    <name type="scientific">Mycolicibacterium celeriflavum</name>
    <name type="common">Mycobacterium celeriflavum</name>
    <dbReference type="NCBI Taxonomy" id="1249101"/>
    <lineage>
        <taxon>Bacteria</taxon>
        <taxon>Bacillati</taxon>
        <taxon>Actinomycetota</taxon>
        <taxon>Actinomycetes</taxon>
        <taxon>Mycobacteriales</taxon>
        <taxon>Mycobacteriaceae</taxon>
        <taxon>Mycolicibacterium</taxon>
    </lineage>
</organism>
<feature type="region of interest" description="Disordered" evidence="1">
    <location>
        <begin position="38"/>
        <end position="60"/>
    </location>
</feature>